<evidence type="ECO:0000313" key="1">
    <source>
        <dbReference type="EMBL" id="ABS45595.1"/>
    </source>
</evidence>
<reference evidence="1 2" key="1">
    <citation type="journal article" date="2007" name="PLoS Genet.">
        <title>The complete genome sequence of Yersinia pseudotuberculosis IP31758, the causative agent of Far East scarlet-like fever.</title>
        <authorList>
            <person name="Eppinger M."/>
            <person name="Rosovitz M.J."/>
            <person name="Fricke W.F."/>
            <person name="Rasko D.A."/>
            <person name="Kokorina G."/>
            <person name="Fayolle C."/>
            <person name="Lindler L.E."/>
            <person name="Carniel E."/>
            <person name="Ravel J."/>
        </authorList>
    </citation>
    <scope>NUCLEOTIDE SEQUENCE [LARGE SCALE GENOMIC DNA]</scope>
    <source>
        <strain evidence="1 2">IP 31758</strain>
        <plasmid evidence="2">Plasmid plasmid_59kb</plasmid>
    </source>
</reference>
<organism evidence="1 2">
    <name type="scientific">Yersinia pseudotuberculosis serotype O:1b (strain IP 31758)</name>
    <dbReference type="NCBI Taxonomy" id="349747"/>
    <lineage>
        <taxon>Bacteria</taxon>
        <taxon>Pseudomonadati</taxon>
        <taxon>Pseudomonadota</taxon>
        <taxon>Gammaproteobacteria</taxon>
        <taxon>Enterobacterales</taxon>
        <taxon>Yersiniaceae</taxon>
        <taxon>Yersinia</taxon>
    </lineage>
</organism>
<dbReference type="EMBL" id="CP000718">
    <property type="protein sequence ID" value="ABS45595.1"/>
    <property type="molecule type" value="Genomic_DNA"/>
</dbReference>
<protein>
    <submittedName>
        <fullName evidence="1">Uncharacterized protein</fullName>
    </submittedName>
</protein>
<dbReference type="Proteomes" id="UP000002412">
    <property type="component" value="Plasmid p_59kb"/>
</dbReference>
<sequence>MKLANRQAGYLSSLSLIRASGTQWESCSARLAGYRRLSA</sequence>
<gene>
    <name evidence="1" type="ordered locus">YpsIP31758_A0028</name>
</gene>
<accession>A0A0U1QT86</accession>
<geneLocation type="plasmid" evidence="2">
    <name>plasmid_59kb</name>
</geneLocation>
<keyword evidence="1" id="KW-0614">Plasmid</keyword>
<dbReference type="KEGG" id="ypi:YpsIP31758_A0028"/>
<name>A0A0U1QT86_YERP3</name>
<dbReference type="HOGENOM" id="CLU_3319646_0_0_6"/>
<dbReference type="AlphaFoldDB" id="A0A0U1QT86"/>
<proteinExistence type="predicted"/>
<evidence type="ECO:0000313" key="2">
    <source>
        <dbReference type="Proteomes" id="UP000002412"/>
    </source>
</evidence>